<name>K2BWZ2_9BACT</name>
<comment type="caution">
    <text evidence="1">The sequence shown here is derived from an EMBL/GenBank/DDBJ whole genome shotgun (WGS) entry which is preliminary data.</text>
</comment>
<organism evidence="1">
    <name type="scientific">uncultured bacterium</name>
    <name type="common">gcode 4</name>
    <dbReference type="NCBI Taxonomy" id="1234023"/>
    <lineage>
        <taxon>Bacteria</taxon>
        <taxon>environmental samples</taxon>
    </lineage>
</organism>
<dbReference type="AlphaFoldDB" id="K2BWZ2"/>
<sequence>MNSKKLLDNFANNYPNSWHPLDEERFKKYVISSFQEWEIISEDELRDLLKSYNIFSEEQINKRVSEYINYIELLEIYSWK</sequence>
<dbReference type="EMBL" id="AMFJ01021608">
    <property type="protein sequence ID" value="EKD66684.1"/>
    <property type="molecule type" value="Genomic_DNA"/>
</dbReference>
<reference evidence="1" key="1">
    <citation type="journal article" date="2012" name="Science">
        <title>Fermentation, hydrogen, and sulfur metabolism in multiple uncultivated bacterial phyla.</title>
        <authorList>
            <person name="Wrighton K.C."/>
            <person name="Thomas B.C."/>
            <person name="Sharon I."/>
            <person name="Miller C.S."/>
            <person name="Castelle C.J."/>
            <person name="VerBerkmoes N.C."/>
            <person name="Wilkins M.J."/>
            <person name="Hettich R.L."/>
            <person name="Lipton M.S."/>
            <person name="Williams K.H."/>
            <person name="Long P.E."/>
            <person name="Banfield J.F."/>
        </authorList>
    </citation>
    <scope>NUCLEOTIDE SEQUENCE [LARGE SCALE GENOMIC DNA]</scope>
</reference>
<protein>
    <submittedName>
        <fullName evidence="1">Uncharacterized protein</fullName>
    </submittedName>
</protein>
<evidence type="ECO:0000313" key="1">
    <source>
        <dbReference type="EMBL" id="EKD66684.1"/>
    </source>
</evidence>
<proteinExistence type="predicted"/>
<accession>K2BWZ2</accession>
<gene>
    <name evidence="1" type="ORF">ACD_49C00022G0007</name>
</gene>